<sequence length="1229" mass="137105">MNPIYISKNYPRLSYNFAMGIEETEKWANLLPFPQAQIVMFALKNFDLWTQLVSYISVPRAKAIFCTHENTPKPISNGKVEPVDEADEEDFFEVVDDFETIEDLAGPSTNTIPEEQVWTLDECLISSSAKIREMFFDHFLFSPNSLAKLEEAPRSKSKIANSSLDCGAGSKQTASRFEVHDDYDSNSPASEATVEKAPEVKLEKLDLVSELSKLDFGKIPKTIPVSLDISDMYYDLALDEGAVEEFDRIQKIEVLMESKQCRLDALVEKEAQVQSRLKTTPAAPQNSETVVAEVTPSSPLFNGGGDSLKFLLGFLEERKDSLPAPKNEIRALLEDLKNDEMLSTTGASSKRGFYENLERIVQELIDFKEHSYPFLTPVQRKAVPDYYKKITNPMDLMTVSRKIKAHKYNTKHDFSSDLFLIYSNCRAYNTAKGNEFIYHAKAMEERTKQLLQTLPDNFSKLTPEIPDFSASHTPSKPTPLAVDSQSSPATKDFDLDFGTAPQGSSVDDSDVSHQASINKLERDLALLKKTHSSLSCSGSSSSDPRIGAYRDLTRDIRAHNDLLRFSVVSRDFDSAPFLFTRSNATLALPPTRKRLALGELHSHDGTKRLRQDVTLSMFPELAPSGAVPQLDQPAAPASNQLLLSDLAALKIPSSTATRHMLQNISELKRTRELSDRIATTKDFLENPDEFRHTLHYLNTPIDVTPPNILVDPVGQAGEPELNQASAHAAMGRMAALLLQHAGFDSAEARALEVFTDLFKRHLQSLGQTMQLYMSNHSATMTSEEILLHTLFENKVQGPTDLEEYVTEGIIKHGVRLREISTKLRSKFEGLAARPSAEDDSEMEDGALAGNYEEITGDDFFGFKALGLDRELGLTSLSVPMRLLIGNKRKRSEAPVNGVIAVQAPDYPPPPPFSPLTDPTAPIGLLRTFFTERLNDGTIIDDEFAPPRKTFRPRVPPVGKHAVIARRRQAEQVAQASEKKHKRAQELETRRQQKLIKQKEKEQRQIERKAKQQARMQQKEAEKEKKRLLREEQAQRRKQQTESRLASKSTTTPASPSPDEDRLSSSGQPSTVSPVSSPISSSETATLLTSSPSSTTTSSENENMGMPLDRARNVRRPPQPLRREFIRKPVRPLGAKRPPQTNGIESYALLSSTSEGSFSGSASLSEDDEMDHPSYRHAKPPRWAPAVPPMNPRPSVPSVISNKPRKKTLRPTNNLASPASRNIKRKGPQK</sequence>
<organism evidence="1 2">
    <name type="scientific">Entomophthora muscae</name>
    <dbReference type="NCBI Taxonomy" id="34485"/>
    <lineage>
        <taxon>Eukaryota</taxon>
        <taxon>Fungi</taxon>
        <taxon>Fungi incertae sedis</taxon>
        <taxon>Zoopagomycota</taxon>
        <taxon>Entomophthoromycotina</taxon>
        <taxon>Entomophthoromycetes</taxon>
        <taxon>Entomophthorales</taxon>
        <taxon>Entomophthoraceae</taxon>
        <taxon>Entomophthora</taxon>
    </lineage>
</organism>
<comment type="caution">
    <text evidence="1">The sequence shown here is derived from an EMBL/GenBank/DDBJ whole genome shotgun (WGS) entry which is preliminary data.</text>
</comment>
<accession>A0ACC2UKX6</accession>
<evidence type="ECO:0000313" key="1">
    <source>
        <dbReference type="EMBL" id="KAJ9087131.1"/>
    </source>
</evidence>
<dbReference type="EMBL" id="QTSX02000345">
    <property type="protein sequence ID" value="KAJ9087131.1"/>
    <property type="molecule type" value="Genomic_DNA"/>
</dbReference>
<dbReference type="Proteomes" id="UP001165960">
    <property type="component" value="Unassembled WGS sequence"/>
</dbReference>
<protein>
    <submittedName>
        <fullName evidence="1">Transcriptional activator spt7</fullName>
    </submittedName>
</protein>
<name>A0ACC2UKX6_9FUNG</name>
<evidence type="ECO:0000313" key="2">
    <source>
        <dbReference type="Proteomes" id="UP001165960"/>
    </source>
</evidence>
<proteinExistence type="predicted"/>
<gene>
    <name evidence="1" type="primary">SPT7</name>
    <name evidence="1" type="ORF">DSO57_1036313</name>
</gene>
<reference evidence="1" key="1">
    <citation type="submission" date="2022-04" db="EMBL/GenBank/DDBJ databases">
        <title>Genome of the entomopathogenic fungus Entomophthora muscae.</title>
        <authorList>
            <person name="Elya C."/>
            <person name="Lovett B.R."/>
            <person name="Lee E."/>
            <person name="Macias A.M."/>
            <person name="Hajek A.E."/>
            <person name="De Bivort B.L."/>
            <person name="Kasson M.T."/>
            <person name="De Fine Licht H.H."/>
            <person name="Stajich J.E."/>
        </authorList>
    </citation>
    <scope>NUCLEOTIDE SEQUENCE</scope>
    <source>
        <strain evidence="1">Berkeley</strain>
    </source>
</reference>
<keyword evidence="2" id="KW-1185">Reference proteome</keyword>